<keyword evidence="5" id="KW-0472">Membrane</keyword>
<dbReference type="Pfam" id="PF14704">
    <property type="entry name" value="DERM"/>
    <property type="match status" value="1"/>
</dbReference>
<gene>
    <name evidence="6" type="ORF">ElyMa_004412600</name>
</gene>
<comment type="caution">
    <text evidence="6">The sequence shown here is derived from an EMBL/GenBank/DDBJ whole genome shotgun (WGS) entry which is preliminary data.</text>
</comment>
<accession>A0AAV4HAN3</accession>
<proteinExistence type="inferred from homology"/>
<dbReference type="InterPro" id="IPR026645">
    <property type="entry name" value="Dermatopontin"/>
</dbReference>
<dbReference type="GO" id="GO:0005615">
    <property type="term" value="C:extracellular space"/>
    <property type="evidence" value="ECO:0007669"/>
    <property type="project" value="TreeGrafter"/>
</dbReference>
<evidence type="ECO:0000256" key="4">
    <source>
        <dbReference type="ARBA" id="ARBA00023157"/>
    </source>
</evidence>
<sequence>MTLYTEERSRTPICNGFTTICNGFATTQNGFRRKTVMVSAAMSLKSAAMLALLVVAVVTANAVVDFNNDWDGNLQFECPEDQVIHSVYSIHDSTKEDRRWKFGCSPTPGDAKPKKCEWTENFVNHLDGPVMFLCPANYLIAGVASVHDNAAEDRRMKFKCCRRPGYKTKSCEMTDYLNNWDDPLNYTVPNGKVLAGWMSVHDNSKEDRRHRMVECKYGR</sequence>
<name>A0AAV4HAN3_9GAST</name>
<evidence type="ECO:0000256" key="3">
    <source>
        <dbReference type="ARBA" id="ARBA00022525"/>
    </source>
</evidence>
<evidence type="ECO:0000313" key="6">
    <source>
        <dbReference type="EMBL" id="GFR94774.1"/>
    </source>
</evidence>
<organism evidence="6 7">
    <name type="scientific">Elysia marginata</name>
    <dbReference type="NCBI Taxonomy" id="1093978"/>
    <lineage>
        <taxon>Eukaryota</taxon>
        <taxon>Metazoa</taxon>
        <taxon>Spiralia</taxon>
        <taxon>Lophotrochozoa</taxon>
        <taxon>Mollusca</taxon>
        <taxon>Gastropoda</taxon>
        <taxon>Heterobranchia</taxon>
        <taxon>Euthyneura</taxon>
        <taxon>Panpulmonata</taxon>
        <taxon>Sacoglossa</taxon>
        <taxon>Placobranchoidea</taxon>
        <taxon>Plakobranchidae</taxon>
        <taxon>Elysia</taxon>
    </lineage>
</organism>
<keyword evidence="7" id="KW-1185">Reference proteome</keyword>
<dbReference type="AlphaFoldDB" id="A0AAV4HAN3"/>
<protein>
    <submittedName>
        <fullName evidence="6">Hemagglutinin/amebocyte aggregation factor</fullName>
    </submittedName>
</protein>
<dbReference type="Proteomes" id="UP000762676">
    <property type="component" value="Unassembled WGS sequence"/>
</dbReference>
<keyword evidence="5" id="KW-0812">Transmembrane</keyword>
<dbReference type="PANTHER" id="PTHR15040">
    <property type="entry name" value="DERMATOPONTIN-RELATED"/>
    <property type="match status" value="1"/>
</dbReference>
<evidence type="ECO:0000256" key="2">
    <source>
        <dbReference type="ARBA" id="ARBA00008712"/>
    </source>
</evidence>
<dbReference type="PANTHER" id="PTHR15040:SF1">
    <property type="entry name" value="DERMATOPONTIN-LIKE ISOFORM X1"/>
    <property type="match status" value="1"/>
</dbReference>
<feature type="transmembrane region" description="Helical" evidence="5">
    <location>
        <begin position="42"/>
        <end position="64"/>
    </location>
</feature>
<evidence type="ECO:0000256" key="1">
    <source>
        <dbReference type="ARBA" id="ARBA00004613"/>
    </source>
</evidence>
<evidence type="ECO:0000256" key="5">
    <source>
        <dbReference type="SAM" id="Phobius"/>
    </source>
</evidence>
<dbReference type="GO" id="GO:0030199">
    <property type="term" value="P:collagen fibril organization"/>
    <property type="evidence" value="ECO:0007669"/>
    <property type="project" value="TreeGrafter"/>
</dbReference>
<comment type="subcellular location">
    <subcellularLocation>
        <location evidence="1">Secreted</location>
    </subcellularLocation>
</comment>
<comment type="similarity">
    <text evidence="2">Belongs to the dermatopontin family.</text>
</comment>
<dbReference type="EMBL" id="BMAT01008896">
    <property type="protein sequence ID" value="GFR94774.1"/>
    <property type="molecule type" value="Genomic_DNA"/>
</dbReference>
<reference evidence="6 7" key="1">
    <citation type="journal article" date="2021" name="Elife">
        <title>Chloroplast acquisition without the gene transfer in kleptoplastic sea slugs, Plakobranchus ocellatus.</title>
        <authorList>
            <person name="Maeda T."/>
            <person name="Takahashi S."/>
            <person name="Yoshida T."/>
            <person name="Shimamura S."/>
            <person name="Takaki Y."/>
            <person name="Nagai Y."/>
            <person name="Toyoda A."/>
            <person name="Suzuki Y."/>
            <person name="Arimoto A."/>
            <person name="Ishii H."/>
            <person name="Satoh N."/>
            <person name="Nishiyama T."/>
            <person name="Hasebe M."/>
            <person name="Maruyama T."/>
            <person name="Minagawa J."/>
            <person name="Obokata J."/>
            <person name="Shigenobu S."/>
        </authorList>
    </citation>
    <scope>NUCLEOTIDE SEQUENCE [LARGE SCALE GENOMIC DNA]</scope>
</reference>
<keyword evidence="3" id="KW-0964">Secreted</keyword>
<evidence type="ECO:0000313" key="7">
    <source>
        <dbReference type="Proteomes" id="UP000762676"/>
    </source>
</evidence>
<keyword evidence="4" id="KW-1015">Disulfide bond</keyword>
<keyword evidence="5" id="KW-1133">Transmembrane helix</keyword>
<dbReference type="GO" id="GO:0031012">
    <property type="term" value="C:extracellular matrix"/>
    <property type="evidence" value="ECO:0007669"/>
    <property type="project" value="TreeGrafter"/>
</dbReference>